<feature type="compositionally biased region" description="Low complexity" evidence="1">
    <location>
        <begin position="152"/>
        <end position="187"/>
    </location>
</feature>
<dbReference type="RefSeq" id="WP_191777207.1">
    <property type="nucleotide sequence ID" value="NZ_JACYFU010000004.1"/>
</dbReference>
<proteinExistence type="predicted"/>
<feature type="chain" id="PRO_5037279243" evidence="2">
    <location>
        <begin position="26"/>
        <end position="354"/>
    </location>
</feature>
<organism evidence="3 4">
    <name type="scientific">Devosia oryzisoli</name>
    <dbReference type="NCBI Taxonomy" id="2774138"/>
    <lineage>
        <taxon>Bacteria</taxon>
        <taxon>Pseudomonadati</taxon>
        <taxon>Pseudomonadota</taxon>
        <taxon>Alphaproteobacteria</taxon>
        <taxon>Hyphomicrobiales</taxon>
        <taxon>Devosiaceae</taxon>
        <taxon>Devosia</taxon>
    </lineage>
</organism>
<feature type="region of interest" description="Disordered" evidence="1">
    <location>
        <begin position="334"/>
        <end position="354"/>
    </location>
</feature>
<dbReference type="AlphaFoldDB" id="A0A927FUZ0"/>
<evidence type="ECO:0000313" key="4">
    <source>
        <dbReference type="Proteomes" id="UP000654108"/>
    </source>
</evidence>
<gene>
    <name evidence="3" type="ORF">IC608_15050</name>
</gene>
<evidence type="ECO:0000313" key="3">
    <source>
        <dbReference type="EMBL" id="MBD8066790.1"/>
    </source>
</evidence>
<feature type="region of interest" description="Disordered" evidence="1">
    <location>
        <begin position="137"/>
        <end position="187"/>
    </location>
</feature>
<accession>A0A927FUZ0</accession>
<keyword evidence="4" id="KW-1185">Reference proteome</keyword>
<dbReference type="Proteomes" id="UP000654108">
    <property type="component" value="Unassembled WGS sequence"/>
</dbReference>
<sequence>MTVRPISSSILALGLVLGLAAPAAAQTDPKTVPGLPQERTLDGLARYFTALREEGLGPRTFGQLLGANPNLYVYAVQTVMSELGFYDGPVSSVMSKSTIEAIDKYCADRKISDKCSLGPLDYGTAFTIAYTLIPSDGTLPSKDEPEPATQEAVADPADAPAQTPDAESDPAVPAPATATPEALTLPPGWQSLDSLGVTHEVVDVADDGSYADLRYSGTPERDGAFNLRLGQSVPADAGRDVTANFRAEVITGSPDPMRIGARVALRDGEGTYLGELDPGGPRVAFGPEAPDQFTISRPMPADAAQVQPYFMLVFEAGKPVDVTYRVYQPALTISSAPDDATGESGTAPEGEATP</sequence>
<reference evidence="3" key="1">
    <citation type="submission" date="2020-09" db="EMBL/GenBank/DDBJ databases">
        <title>Genome seq and assembly of Devosia sp.</title>
        <authorList>
            <person name="Chhetri G."/>
        </authorList>
    </citation>
    <scope>NUCLEOTIDE SEQUENCE</scope>
    <source>
        <strain evidence="3">PTR5</strain>
    </source>
</reference>
<keyword evidence="2" id="KW-0732">Signal</keyword>
<comment type="caution">
    <text evidence="3">The sequence shown here is derived from an EMBL/GenBank/DDBJ whole genome shotgun (WGS) entry which is preliminary data.</text>
</comment>
<dbReference type="EMBL" id="JACYFU010000004">
    <property type="protein sequence ID" value="MBD8066790.1"/>
    <property type="molecule type" value="Genomic_DNA"/>
</dbReference>
<name>A0A927FUZ0_9HYPH</name>
<evidence type="ECO:0000256" key="2">
    <source>
        <dbReference type="SAM" id="SignalP"/>
    </source>
</evidence>
<evidence type="ECO:0000256" key="1">
    <source>
        <dbReference type="SAM" id="MobiDB-lite"/>
    </source>
</evidence>
<feature type="signal peptide" evidence="2">
    <location>
        <begin position="1"/>
        <end position="25"/>
    </location>
</feature>
<protein>
    <submittedName>
        <fullName evidence="3">Uncharacterized protein</fullName>
    </submittedName>
</protein>